<sequence length="286" mass="30493">MGKGESSSPAPSASNVSITGLFEKSGYKMFASLHVSTDIIKVYGLSVVKGLTVFTPNDKVFKVDGVPDLTKLTNADLVTLLQYHVVPTYSPIGSLKTSKDPISTLATSGAGNGSSGNNLLRVYTDDAPGLKITPNEFCGSEERTSESYSVAHSENQQTCEVEDNVNGASTSLKKELSRSIIPSSCQWAGIRSLFLTGRISFMDLDRNSSVIYVGITVTESVGILSGILRNGTISMCNEITKINSNLVVIGKPAADNDKEDLDNDADDDDPDNAEESEGDEFEQETG</sequence>
<evidence type="ECO:0000256" key="1">
    <source>
        <dbReference type="ARBA" id="ARBA00007843"/>
    </source>
</evidence>
<proteinExistence type="inferred from homology"/>
<dbReference type="Pfam" id="PF15243">
    <property type="entry name" value="ANAPC15"/>
    <property type="match status" value="1"/>
</dbReference>
<dbReference type="Gene3D" id="2.30.180.10">
    <property type="entry name" value="FAS1 domain"/>
    <property type="match status" value="1"/>
</dbReference>
<accession>A5AXE3</accession>
<evidence type="ECO:0000256" key="2">
    <source>
        <dbReference type="SAM" id="MobiDB-lite"/>
    </source>
</evidence>
<dbReference type="AlphaFoldDB" id="A5AXE3"/>
<evidence type="ECO:0000259" key="3">
    <source>
        <dbReference type="PROSITE" id="PS50213"/>
    </source>
</evidence>
<gene>
    <name evidence="4" type="ORF">VITISV_019813</name>
</gene>
<dbReference type="InterPro" id="IPR000782">
    <property type="entry name" value="FAS1_domain"/>
</dbReference>
<dbReference type="EMBL" id="AM439152">
    <property type="protein sequence ID" value="CAN71777.1"/>
    <property type="molecule type" value="Genomic_DNA"/>
</dbReference>
<reference evidence="4" key="1">
    <citation type="journal article" date="2007" name="PLoS ONE">
        <title>The first genome sequence of an elite grapevine cultivar (Pinot noir Vitis vinifera L.): coping with a highly heterozygous genome.</title>
        <authorList>
            <person name="Velasco R."/>
            <person name="Zharkikh A."/>
            <person name="Troggio M."/>
            <person name="Cartwright D.A."/>
            <person name="Cestaro A."/>
            <person name="Pruss D."/>
            <person name="Pindo M."/>
            <person name="FitzGerald L.M."/>
            <person name="Vezzulli S."/>
            <person name="Reid J."/>
            <person name="Malacarne G."/>
            <person name="Iliev D."/>
            <person name="Coppola G."/>
            <person name="Wardell B."/>
            <person name="Micheletti D."/>
            <person name="Macalma T."/>
            <person name="Facci M."/>
            <person name="Mitchell J.T."/>
            <person name="Perazzolli M."/>
            <person name="Eldredge G."/>
            <person name="Gatto P."/>
            <person name="Oyzerski R."/>
            <person name="Moretto M."/>
            <person name="Gutin N."/>
            <person name="Stefanini M."/>
            <person name="Chen Y."/>
            <person name="Segala C."/>
            <person name="Davenport C."/>
            <person name="Dematte L."/>
            <person name="Mraz A."/>
            <person name="Battilana J."/>
            <person name="Stormo K."/>
            <person name="Costa F."/>
            <person name="Tao Q."/>
            <person name="Si-Ammour A."/>
            <person name="Harkins T."/>
            <person name="Lackey A."/>
            <person name="Perbost C."/>
            <person name="Taillon B."/>
            <person name="Stella A."/>
            <person name="Solovyev V."/>
            <person name="Fawcett J.A."/>
            <person name="Sterck L."/>
            <person name="Vandepoele K."/>
            <person name="Grando S.M."/>
            <person name="Toppo S."/>
            <person name="Moser C."/>
            <person name="Lanchbury J."/>
            <person name="Bogden R."/>
            <person name="Skolnick M."/>
            <person name="Sgaramella V."/>
            <person name="Bhatnagar S.K."/>
            <person name="Fontana P."/>
            <person name="Gutin A."/>
            <person name="Van de Peer Y."/>
            <person name="Salamini F."/>
            <person name="Viola R."/>
        </authorList>
    </citation>
    <scope>NUCLEOTIDE SEQUENCE</scope>
</reference>
<organism evidence="4">
    <name type="scientific">Vitis vinifera</name>
    <name type="common">Grape</name>
    <dbReference type="NCBI Taxonomy" id="29760"/>
    <lineage>
        <taxon>Eukaryota</taxon>
        <taxon>Viridiplantae</taxon>
        <taxon>Streptophyta</taxon>
        <taxon>Embryophyta</taxon>
        <taxon>Tracheophyta</taxon>
        <taxon>Spermatophyta</taxon>
        <taxon>Magnoliopsida</taxon>
        <taxon>eudicotyledons</taxon>
        <taxon>Gunneridae</taxon>
        <taxon>Pentapetalae</taxon>
        <taxon>rosids</taxon>
        <taxon>Vitales</taxon>
        <taxon>Vitaceae</taxon>
        <taxon>Viteae</taxon>
        <taxon>Vitis</taxon>
    </lineage>
</organism>
<dbReference type="InterPro" id="IPR026182">
    <property type="entry name" value="ANAPC15"/>
</dbReference>
<dbReference type="SUPFAM" id="SSF82153">
    <property type="entry name" value="FAS1 domain"/>
    <property type="match status" value="1"/>
</dbReference>
<dbReference type="PANTHER" id="PTHR37771:SF2">
    <property type="entry name" value="OS02G0593400 PROTEIN"/>
    <property type="match status" value="1"/>
</dbReference>
<dbReference type="Pfam" id="PF02469">
    <property type="entry name" value="Fasciclin"/>
    <property type="match status" value="1"/>
</dbReference>
<evidence type="ECO:0000313" key="4">
    <source>
        <dbReference type="EMBL" id="CAN71777.1"/>
    </source>
</evidence>
<dbReference type="GO" id="GO:0090266">
    <property type="term" value="P:regulation of mitotic cell cycle spindle assembly checkpoint"/>
    <property type="evidence" value="ECO:0007669"/>
    <property type="project" value="InterPro"/>
</dbReference>
<dbReference type="PROSITE" id="PS50213">
    <property type="entry name" value="FAS1"/>
    <property type="match status" value="1"/>
</dbReference>
<protein>
    <recommendedName>
        <fullName evidence="3">FAS1 domain-containing protein</fullName>
    </recommendedName>
</protein>
<dbReference type="InterPro" id="IPR036378">
    <property type="entry name" value="FAS1_dom_sf"/>
</dbReference>
<feature type="region of interest" description="Disordered" evidence="2">
    <location>
        <begin position="253"/>
        <end position="286"/>
    </location>
</feature>
<dbReference type="GO" id="GO:0005680">
    <property type="term" value="C:anaphase-promoting complex"/>
    <property type="evidence" value="ECO:0007669"/>
    <property type="project" value="InterPro"/>
</dbReference>
<name>A5AXE3_VITVI</name>
<dbReference type="PANTHER" id="PTHR37771">
    <property type="entry name" value="OS02G0593400 PROTEIN"/>
    <property type="match status" value="1"/>
</dbReference>
<dbReference type="ExpressionAtlas" id="A5AXE3">
    <property type="expression patterns" value="baseline and differential"/>
</dbReference>
<feature type="compositionally biased region" description="Acidic residues" evidence="2">
    <location>
        <begin position="257"/>
        <end position="286"/>
    </location>
</feature>
<comment type="similarity">
    <text evidence="1">Belongs to the fasciclin-like AGP family.</text>
</comment>
<feature type="domain" description="FAS1" evidence="3">
    <location>
        <begin position="14"/>
        <end position="158"/>
    </location>
</feature>